<keyword evidence="4" id="KW-1185">Reference proteome</keyword>
<protein>
    <submittedName>
        <fullName evidence="5">Uncharacterized GPI-anchored protein At5g19250-like</fullName>
    </submittedName>
</protein>
<evidence type="ECO:0000313" key="5">
    <source>
        <dbReference type="RefSeq" id="XP_008450653.2"/>
    </source>
</evidence>
<dbReference type="PANTHER" id="PTHR33976">
    <property type="entry name" value="OS07G0645000 PROTEIN"/>
    <property type="match status" value="1"/>
</dbReference>
<dbReference type="InParanoid" id="A0A1S3BQD0"/>
<keyword evidence="1" id="KW-0812">Transmembrane</keyword>
<dbReference type="RefSeq" id="XP_008450653.2">
    <property type="nucleotide sequence ID" value="XM_008452431.3"/>
</dbReference>
<dbReference type="InterPro" id="IPR045285">
    <property type="entry name" value="At5g19230-like"/>
</dbReference>
<dbReference type="eggNOG" id="ENOG502RZMG">
    <property type="taxonomic scope" value="Eukaryota"/>
</dbReference>
<evidence type="ECO:0000259" key="3">
    <source>
        <dbReference type="Pfam" id="PF25884"/>
    </source>
</evidence>
<dbReference type="Pfam" id="PF25884">
    <property type="entry name" value="At5g19230"/>
    <property type="match status" value="1"/>
</dbReference>
<dbReference type="PANTHER" id="PTHR33976:SF2">
    <property type="entry name" value="GLYCOPROTEIN MEMBRANE GPI-ANCHORED"/>
    <property type="match status" value="1"/>
</dbReference>
<dbReference type="InterPro" id="IPR059083">
    <property type="entry name" value="At5g19230_dom"/>
</dbReference>
<feature type="domain" description="Uncharacterized GPI-anchored protein At5g19230-like" evidence="3">
    <location>
        <begin position="33"/>
        <end position="160"/>
    </location>
</feature>
<name>A0A1S3BQD0_CUCME</name>
<proteinExistence type="predicted"/>
<gene>
    <name evidence="5" type="primary">LOC103492177</name>
</gene>
<sequence>MANSLFRLFTLFFFVVISIFLLHPNVVLCDVKDDNILSAINKYRQSKNLSEFSYNKNAACLAGKLVYKLRDEPCSSAENFNKEISSETKLADFPKLLRKCHIAYNTSIDGIILPSCVPGLDPTSVTSNYTHSHDAEYINDQNYTGAGVGTIEDAWVVLILSTNTSTGNYDSSGSSSLVVAGGGRVGVMVALLGMFVSSLLFFDFLFLG</sequence>
<accession>A0A1S3BQD0</accession>
<reference evidence="4" key="1">
    <citation type="submission" date="2025-05" db="UniProtKB">
        <authorList>
            <consortium name="RefSeq"/>
        </authorList>
    </citation>
    <scope>NUCLEOTIDE SEQUENCE [LARGE SCALE GENOMIC DNA]</scope>
</reference>
<evidence type="ECO:0000256" key="2">
    <source>
        <dbReference type="SAM" id="SignalP"/>
    </source>
</evidence>
<feature type="transmembrane region" description="Helical" evidence="1">
    <location>
        <begin position="185"/>
        <end position="207"/>
    </location>
</feature>
<evidence type="ECO:0000313" key="4">
    <source>
        <dbReference type="Proteomes" id="UP001652600"/>
    </source>
</evidence>
<keyword evidence="1" id="KW-0472">Membrane</keyword>
<evidence type="ECO:0000256" key="1">
    <source>
        <dbReference type="SAM" id="Phobius"/>
    </source>
</evidence>
<dbReference type="GeneID" id="103492177"/>
<keyword evidence="2" id="KW-0732">Signal</keyword>
<organism evidence="4 5">
    <name type="scientific">Cucumis melo</name>
    <name type="common">Muskmelon</name>
    <dbReference type="NCBI Taxonomy" id="3656"/>
    <lineage>
        <taxon>Eukaryota</taxon>
        <taxon>Viridiplantae</taxon>
        <taxon>Streptophyta</taxon>
        <taxon>Embryophyta</taxon>
        <taxon>Tracheophyta</taxon>
        <taxon>Spermatophyta</taxon>
        <taxon>Magnoliopsida</taxon>
        <taxon>eudicotyledons</taxon>
        <taxon>Gunneridae</taxon>
        <taxon>Pentapetalae</taxon>
        <taxon>rosids</taxon>
        <taxon>fabids</taxon>
        <taxon>Cucurbitales</taxon>
        <taxon>Cucurbitaceae</taxon>
        <taxon>Benincaseae</taxon>
        <taxon>Cucumis</taxon>
    </lineage>
</organism>
<feature type="chain" id="PRO_5047000520" evidence="2">
    <location>
        <begin position="30"/>
        <end position="208"/>
    </location>
</feature>
<feature type="signal peptide" evidence="2">
    <location>
        <begin position="1"/>
        <end position="29"/>
    </location>
</feature>
<dbReference type="AlphaFoldDB" id="A0A1S3BQD0"/>
<keyword evidence="1" id="KW-1133">Transmembrane helix</keyword>
<reference evidence="5" key="2">
    <citation type="submission" date="2025-08" db="UniProtKB">
        <authorList>
            <consortium name="RefSeq"/>
        </authorList>
    </citation>
    <scope>IDENTIFICATION</scope>
    <source>
        <tissue evidence="5">Stem</tissue>
    </source>
</reference>
<dbReference type="Proteomes" id="UP001652600">
    <property type="component" value="Chromosome 2"/>
</dbReference>
<dbReference type="KEGG" id="cmo:103492177"/>